<dbReference type="EMBL" id="RDBE01000006">
    <property type="protein sequence ID" value="RLV49550.1"/>
    <property type="molecule type" value="Genomic_DNA"/>
</dbReference>
<gene>
    <name evidence="3" type="ORF">D9V37_06390</name>
</gene>
<protein>
    <recommendedName>
        <fullName evidence="5">TIGR02234 family membrane protein</fullName>
    </recommendedName>
</protein>
<feature type="transmembrane region" description="Helical" evidence="2">
    <location>
        <begin position="106"/>
        <end position="125"/>
    </location>
</feature>
<name>A0A3L8P2I4_9ACTN</name>
<comment type="caution">
    <text evidence="3">The sequence shown here is derived from an EMBL/GenBank/DDBJ whole genome shotgun (WGS) entry which is preliminary data.</text>
</comment>
<dbReference type="AlphaFoldDB" id="A0A3L8P2I4"/>
<feature type="transmembrane region" description="Helical" evidence="2">
    <location>
        <begin position="179"/>
        <end position="202"/>
    </location>
</feature>
<keyword evidence="2" id="KW-0812">Transmembrane</keyword>
<evidence type="ECO:0000313" key="4">
    <source>
        <dbReference type="Proteomes" id="UP000281708"/>
    </source>
</evidence>
<evidence type="ECO:0008006" key="5">
    <source>
        <dbReference type="Google" id="ProtNLM"/>
    </source>
</evidence>
<sequence length="260" mass="27450">MRRRRRAGQRRPGGPGVPHRHPHLLRRRAPLVTPPHASSPVRSAEQRREGSARVGRRTFGPVVLVGLASAVLLAVAAARVWVSHSLTVGGRDAGIDLVGSDLGKEALAAPLAYVLLVGWGVVLVTRGAVRRVAAVVVVLVALGLLVDVVLGGFGLADDVRSAFASQTKAGARLHTGFTAWYWVALAAAVVALIDTLVALRVVGTWPTMGRRYDAPSAQSDAPRAVARPDADPDDPEGGNRALWKAIDEGDDPTTPGERDR</sequence>
<reference evidence="3 4" key="1">
    <citation type="submission" date="2018-10" db="EMBL/GenBank/DDBJ databases">
        <title>Marmoricola sp. 4Q3S-7 whole genome shotgun sequence.</title>
        <authorList>
            <person name="Li F."/>
        </authorList>
    </citation>
    <scope>NUCLEOTIDE SEQUENCE [LARGE SCALE GENOMIC DNA]</scope>
    <source>
        <strain evidence="3 4">4Q3S-7</strain>
    </source>
</reference>
<accession>A0A3L8P2I4</accession>
<evidence type="ECO:0000256" key="2">
    <source>
        <dbReference type="SAM" id="Phobius"/>
    </source>
</evidence>
<keyword evidence="2" id="KW-1133">Transmembrane helix</keyword>
<dbReference type="InterPro" id="IPR019051">
    <property type="entry name" value="Trp_biosyn_TM_oprn/chp"/>
</dbReference>
<feature type="transmembrane region" description="Helical" evidence="2">
    <location>
        <begin position="58"/>
        <end position="82"/>
    </location>
</feature>
<dbReference type="Pfam" id="PF09534">
    <property type="entry name" value="Trp_oprn_chp"/>
    <property type="match status" value="1"/>
</dbReference>
<evidence type="ECO:0000256" key="1">
    <source>
        <dbReference type="SAM" id="MobiDB-lite"/>
    </source>
</evidence>
<feature type="region of interest" description="Disordered" evidence="1">
    <location>
        <begin position="1"/>
        <end position="52"/>
    </location>
</feature>
<feature type="compositionally biased region" description="Basic residues" evidence="1">
    <location>
        <begin position="18"/>
        <end position="29"/>
    </location>
</feature>
<proteinExistence type="predicted"/>
<feature type="transmembrane region" description="Helical" evidence="2">
    <location>
        <begin position="132"/>
        <end position="156"/>
    </location>
</feature>
<dbReference type="Proteomes" id="UP000281708">
    <property type="component" value="Unassembled WGS sequence"/>
</dbReference>
<evidence type="ECO:0000313" key="3">
    <source>
        <dbReference type="EMBL" id="RLV49550.1"/>
    </source>
</evidence>
<keyword evidence="2" id="KW-0472">Membrane</keyword>
<feature type="region of interest" description="Disordered" evidence="1">
    <location>
        <begin position="212"/>
        <end position="260"/>
    </location>
</feature>
<organism evidence="3 4">
    <name type="scientific">Nocardioides mangrovicus</name>
    <dbReference type="NCBI Taxonomy" id="2478913"/>
    <lineage>
        <taxon>Bacteria</taxon>
        <taxon>Bacillati</taxon>
        <taxon>Actinomycetota</taxon>
        <taxon>Actinomycetes</taxon>
        <taxon>Propionibacteriales</taxon>
        <taxon>Nocardioidaceae</taxon>
        <taxon>Nocardioides</taxon>
    </lineage>
</organism>
<keyword evidence="4" id="KW-1185">Reference proteome</keyword>